<name>A0A1C4BQB6_9ENTR</name>
<dbReference type="EMBL" id="FMBC01000008">
    <property type="protein sequence ID" value="SCC09075.1"/>
    <property type="molecule type" value="Genomic_DNA"/>
</dbReference>
<accession>A0A1C4BQB6</accession>
<organism evidence="1 2">
    <name type="scientific">Kosakonia oryziphila</name>
    <dbReference type="NCBI Taxonomy" id="1005667"/>
    <lineage>
        <taxon>Bacteria</taxon>
        <taxon>Pseudomonadati</taxon>
        <taxon>Pseudomonadota</taxon>
        <taxon>Gammaproteobacteria</taxon>
        <taxon>Enterobacterales</taxon>
        <taxon>Enterobacteriaceae</taxon>
        <taxon>Kosakonia</taxon>
    </lineage>
</organism>
<protein>
    <submittedName>
        <fullName evidence="1">Uncharacterized protein</fullName>
    </submittedName>
</protein>
<reference evidence="2" key="1">
    <citation type="submission" date="2016-08" db="EMBL/GenBank/DDBJ databases">
        <authorList>
            <person name="Varghese N."/>
            <person name="Submissions Spin"/>
        </authorList>
    </citation>
    <scope>NUCLEOTIDE SEQUENCE [LARGE SCALE GENOMIC DNA]</scope>
    <source>
        <strain evidence="2">REICA_142</strain>
    </source>
</reference>
<sequence>MLLCHVVTHAFAMQDVHIFHHRHQRLKEGGGVFVVLIRGFISPAFHQMKGVGVGQILSKGVVNAPRFHPPCRRWSSSSAHR</sequence>
<evidence type="ECO:0000313" key="1">
    <source>
        <dbReference type="EMBL" id="SCC09075.1"/>
    </source>
</evidence>
<dbReference type="Proteomes" id="UP000198515">
    <property type="component" value="Unassembled WGS sequence"/>
</dbReference>
<evidence type="ECO:0000313" key="2">
    <source>
        <dbReference type="Proteomes" id="UP000198515"/>
    </source>
</evidence>
<proteinExistence type="predicted"/>
<gene>
    <name evidence="1" type="ORF">GA0061070_1008104</name>
</gene>
<dbReference type="AlphaFoldDB" id="A0A1C4BQB6"/>
<keyword evidence="2" id="KW-1185">Reference proteome</keyword>